<gene>
    <name evidence="1" type="ORF">METZ01_LOCUS46351</name>
</gene>
<accession>A0A381RU92</accession>
<evidence type="ECO:0000313" key="1">
    <source>
        <dbReference type="EMBL" id="SUZ93497.1"/>
    </source>
</evidence>
<dbReference type="AlphaFoldDB" id="A0A381RU92"/>
<protein>
    <submittedName>
        <fullName evidence="1">Uncharacterized protein</fullName>
    </submittedName>
</protein>
<name>A0A381RU92_9ZZZZ</name>
<sequence>MLSRIPLYILFISLSSAQYTRVKCPFDATYIRKTNEYKMDEKTGEILWKYECGGLTKHPFFVHHNKAGKTAASVSLAEKLLRSLPKPGENATLREIALYNRILILITWLELENRPD</sequence>
<dbReference type="EMBL" id="UINC01002152">
    <property type="protein sequence ID" value="SUZ93497.1"/>
    <property type="molecule type" value="Genomic_DNA"/>
</dbReference>
<reference evidence="1" key="1">
    <citation type="submission" date="2018-05" db="EMBL/GenBank/DDBJ databases">
        <authorList>
            <person name="Lanie J.A."/>
            <person name="Ng W.-L."/>
            <person name="Kazmierczak K.M."/>
            <person name="Andrzejewski T.M."/>
            <person name="Davidsen T.M."/>
            <person name="Wayne K.J."/>
            <person name="Tettelin H."/>
            <person name="Glass J.I."/>
            <person name="Rusch D."/>
            <person name="Podicherti R."/>
            <person name="Tsui H.-C.T."/>
            <person name="Winkler M.E."/>
        </authorList>
    </citation>
    <scope>NUCLEOTIDE SEQUENCE</scope>
</reference>
<organism evidence="1">
    <name type="scientific">marine metagenome</name>
    <dbReference type="NCBI Taxonomy" id="408172"/>
    <lineage>
        <taxon>unclassified sequences</taxon>
        <taxon>metagenomes</taxon>
        <taxon>ecological metagenomes</taxon>
    </lineage>
</organism>
<proteinExistence type="predicted"/>